<dbReference type="Proteomes" id="UP000316242">
    <property type="component" value="Unassembled WGS sequence"/>
</dbReference>
<proteinExistence type="predicted"/>
<accession>A0ABQ0RJU9</accession>
<keyword evidence="1" id="KW-1133">Transmembrane helix</keyword>
<keyword evidence="3" id="KW-1185">Reference proteome</keyword>
<comment type="caution">
    <text evidence="2">The sequence shown here is derived from an EMBL/GenBank/DDBJ whole genome shotgun (WGS) entry which is preliminary data.</text>
</comment>
<name>A0ABQ0RJU9_GLUNI</name>
<reference evidence="2 3" key="1">
    <citation type="submission" date="2019-06" db="EMBL/GenBank/DDBJ databases">
        <title>Whole genome shotgun sequence of Glutamicibacter nicotianae NBRC 14234.</title>
        <authorList>
            <person name="Hosoyama A."/>
            <person name="Uohara A."/>
            <person name="Ohji S."/>
            <person name="Ichikawa N."/>
        </authorList>
    </citation>
    <scope>NUCLEOTIDE SEQUENCE [LARGE SCALE GENOMIC DNA]</scope>
    <source>
        <strain evidence="2 3">NBRC 14234</strain>
    </source>
</reference>
<keyword evidence="1" id="KW-0472">Membrane</keyword>
<keyword evidence="1" id="KW-0812">Transmembrane</keyword>
<dbReference type="EMBL" id="BJNE01000004">
    <property type="protein sequence ID" value="GEC12092.1"/>
    <property type="molecule type" value="Genomic_DNA"/>
</dbReference>
<gene>
    <name evidence="2" type="ORF">ANI01nite_12950</name>
</gene>
<dbReference type="RefSeq" id="WP_141356817.1">
    <property type="nucleotide sequence ID" value="NZ_BAAAWM010000001.1"/>
</dbReference>
<evidence type="ECO:0000313" key="2">
    <source>
        <dbReference type="EMBL" id="GEC12092.1"/>
    </source>
</evidence>
<feature type="transmembrane region" description="Helical" evidence="1">
    <location>
        <begin position="13"/>
        <end position="31"/>
    </location>
</feature>
<evidence type="ECO:0000313" key="3">
    <source>
        <dbReference type="Proteomes" id="UP000316242"/>
    </source>
</evidence>
<evidence type="ECO:0000256" key="1">
    <source>
        <dbReference type="SAM" id="Phobius"/>
    </source>
</evidence>
<organism evidence="2 3">
    <name type="scientific">Glutamicibacter nicotianae</name>
    <name type="common">Arthrobacter nicotianae</name>
    <dbReference type="NCBI Taxonomy" id="37929"/>
    <lineage>
        <taxon>Bacteria</taxon>
        <taxon>Bacillati</taxon>
        <taxon>Actinomycetota</taxon>
        <taxon>Actinomycetes</taxon>
        <taxon>Micrococcales</taxon>
        <taxon>Micrococcaceae</taxon>
        <taxon>Glutamicibacter</taxon>
    </lineage>
</organism>
<sequence>MEIAFLILEYMKVLVWPVTAITIVFLFRVNLKGILSRLSNGELDALGVKVRVDLNKAQEEVQRAEEHASGLQLDAIQDAELREAQAHLVSDFEEHFKSVEKIHSSPESATERIISWTFIAYLQTVIDCATALGHNPINSRFPGKDLYSKAVLELEALGVFNEDMANAAQRLMRIYNSQFRNSTPPEREFADLYFSTAYELAELVVSSTKNAMHQRNSTSG</sequence>
<protein>
    <recommendedName>
        <fullName evidence="4">DUF4129 domain-containing protein</fullName>
    </recommendedName>
</protein>
<evidence type="ECO:0008006" key="4">
    <source>
        <dbReference type="Google" id="ProtNLM"/>
    </source>
</evidence>